<dbReference type="Gene3D" id="2.40.160.170">
    <property type="match status" value="1"/>
</dbReference>
<sequence length="229" mass="23780" precursor="true">MRAAPVLLRLAWVLVGMTSAGSVLAQQGLQLKSNAYSSALSRDYGSKGFGSGMSLNEGGTAPTSHWQARVQMNQTLDDTSSSYDARNGSRILSANLLGDYYLTGSGLGQGTRGGLRATGGLLVGPLSLVQSSSGLALGRGASLTPYLSVGQRSLSLLTAAEREPSLSMSYLGLGYTSYSLRGGWGFSADLGLLASGAPGLRLGNSAPLDDPNRDVRFKPVLQFGVSYSF</sequence>
<dbReference type="AlphaFoldDB" id="A0A0U3C9V2"/>
<accession>A0A0U3C9V2</accession>
<dbReference type="Proteomes" id="UP000060699">
    <property type="component" value="Chromosome"/>
</dbReference>
<dbReference type="OrthoDB" id="8684551at2"/>
<organism evidence="1 2">
    <name type="scientific">Roseateles depolymerans</name>
    <dbReference type="NCBI Taxonomy" id="76731"/>
    <lineage>
        <taxon>Bacteria</taxon>
        <taxon>Pseudomonadati</taxon>
        <taxon>Pseudomonadota</taxon>
        <taxon>Betaproteobacteria</taxon>
        <taxon>Burkholderiales</taxon>
        <taxon>Sphaerotilaceae</taxon>
        <taxon>Roseateles</taxon>
    </lineage>
</organism>
<proteinExistence type="predicted"/>
<dbReference type="KEGG" id="rdp:RD2015_1066"/>
<reference evidence="1 2" key="1">
    <citation type="submission" date="2015-12" db="EMBL/GenBank/DDBJ databases">
        <title>Complete genome of Roseateles depolymerans KCTC 42856.</title>
        <authorList>
            <person name="Kim K.M."/>
        </authorList>
    </citation>
    <scope>NUCLEOTIDE SEQUENCE [LARGE SCALE GENOMIC DNA]</scope>
    <source>
        <strain evidence="1 2">KCTC 42856</strain>
    </source>
</reference>
<dbReference type="STRING" id="76731.RD2015_1066"/>
<protein>
    <submittedName>
        <fullName evidence="1">Uncharacterized protein</fullName>
    </submittedName>
</protein>
<name>A0A0U3C9V2_9BURK</name>
<evidence type="ECO:0000313" key="2">
    <source>
        <dbReference type="Proteomes" id="UP000060699"/>
    </source>
</evidence>
<evidence type="ECO:0000313" key="1">
    <source>
        <dbReference type="EMBL" id="ALV05560.1"/>
    </source>
</evidence>
<keyword evidence="2" id="KW-1185">Reference proteome</keyword>
<gene>
    <name evidence="1" type="ORF">RD2015_1066</name>
</gene>
<dbReference type="RefSeq" id="WP_058934007.1">
    <property type="nucleotide sequence ID" value="NZ_CP013729.1"/>
</dbReference>
<dbReference type="EMBL" id="CP013729">
    <property type="protein sequence ID" value="ALV05560.1"/>
    <property type="molecule type" value="Genomic_DNA"/>
</dbReference>